<feature type="domain" description="Carrier" evidence="7">
    <location>
        <begin position="2720"/>
        <end position="2795"/>
    </location>
</feature>
<dbReference type="Pfam" id="PF16197">
    <property type="entry name" value="KAsynt_C_assoc"/>
    <property type="match status" value="2"/>
</dbReference>
<dbReference type="InterPro" id="IPR016035">
    <property type="entry name" value="Acyl_Trfase/lysoPLipase"/>
</dbReference>
<keyword evidence="2" id="KW-0597">Phosphoprotein</keyword>
<dbReference type="PROSITE" id="PS00012">
    <property type="entry name" value="PHOSPHOPANTETHEINE"/>
    <property type="match status" value="1"/>
</dbReference>
<evidence type="ECO:0000313" key="10">
    <source>
        <dbReference type="EMBL" id="GAA4576250.1"/>
    </source>
</evidence>
<dbReference type="SMART" id="SM00827">
    <property type="entry name" value="PKS_AT"/>
    <property type="match status" value="2"/>
</dbReference>
<dbReference type="InterPro" id="IPR016036">
    <property type="entry name" value="Malonyl_transacylase_ACP-bd"/>
</dbReference>
<dbReference type="EMBL" id="BAABFF010000001">
    <property type="protein sequence ID" value="GAA4576250.1"/>
    <property type="molecule type" value="Genomic_DNA"/>
</dbReference>
<dbReference type="InterPro" id="IPR050091">
    <property type="entry name" value="PKS_NRPS_Biosynth_Enz"/>
</dbReference>
<gene>
    <name evidence="10" type="ORF">GCM10023100_46700</name>
</gene>
<dbReference type="SUPFAM" id="SSF52151">
    <property type="entry name" value="FabD/lysophospholipase-like"/>
    <property type="match status" value="2"/>
</dbReference>
<dbReference type="InterPro" id="IPR020807">
    <property type="entry name" value="PKS_DH"/>
</dbReference>
<dbReference type="InterPro" id="IPR049551">
    <property type="entry name" value="PKS_DH_C"/>
</dbReference>
<dbReference type="InterPro" id="IPR055123">
    <property type="entry name" value="SpnB-like_Rossmann"/>
</dbReference>
<dbReference type="SUPFAM" id="SSF47336">
    <property type="entry name" value="ACP-like"/>
    <property type="match status" value="2"/>
</dbReference>
<dbReference type="InterPro" id="IPR016039">
    <property type="entry name" value="Thiolase-like"/>
</dbReference>
<feature type="region of interest" description="Disordered" evidence="6">
    <location>
        <begin position="884"/>
        <end position="921"/>
    </location>
</feature>
<feature type="active site" description="Proton donor; for dehydratase activity" evidence="5">
    <location>
        <position position="2135"/>
    </location>
</feature>
<dbReference type="InterPro" id="IPR014030">
    <property type="entry name" value="Ketoacyl_synth_N"/>
</dbReference>
<evidence type="ECO:0000313" key="11">
    <source>
        <dbReference type="Proteomes" id="UP001500691"/>
    </source>
</evidence>
<dbReference type="Pfam" id="PF00109">
    <property type="entry name" value="ketoacyl-synt"/>
    <property type="match status" value="2"/>
</dbReference>
<feature type="region of interest" description="N-terminal hotdog fold" evidence="5">
    <location>
        <begin position="1937"/>
        <end position="2064"/>
    </location>
</feature>
<dbReference type="InterPro" id="IPR020841">
    <property type="entry name" value="PKS_Beta-ketoAc_synthase_dom"/>
</dbReference>
<feature type="region of interest" description="Disordered" evidence="6">
    <location>
        <begin position="1007"/>
        <end position="1029"/>
    </location>
</feature>
<feature type="compositionally biased region" description="Basic and acidic residues" evidence="6">
    <location>
        <begin position="2028"/>
        <end position="2040"/>
    </location>
</feature>
<sequence length="2848" mass="294111">MRTGEGTTPPGHGVEDEAVAVVGMACRVAGADSPEEFWRLLASGTDAVGRDEATGRRAGRIAHKDRFDAAFFGISPREAAAMDPQQRLMLELAWEALEEARIVPATLRATPTGVFAGVINDDYATLVRRTGPAAVSGLTATGLHRGMVANRVSYLLGLRGPSLTVDCAQSSSLVAVHLACESLRRGESGLALAAGVNLILAEESTLGMERMGALSPDGRCRTFDAGADGYVRGEGGAVVVLKRLADALADGDRVHAVIRGGAVNNDGGGTSLTAPERAAQEDVIRAALRRAGVTPEDIGYVELHGTGTPAGDPVEAAALGAVLGTARGTAGPLPVGSAKTNVGHLEGASGIVGLVKAVLCLTHGSVPATLHHHTPNPAIPLDLLGLSVPTAPAPWPARPDRPRHAGVSSFGMGGTNCHLIVSEAPATLSPATPATPAPPAPSMCVLPLSGRSEGALRAQAGRLLRWWGARPEVSAVDVACGLVSSRSVFERRAVVVGEGRAELECGLRALAGGEESAAVVRGGVVSGEGVGEGVVFVFPGQGAQWVGMGAELLDAVPVFGEWIGLCEAALAPFVDWSLVDVLRGVAGAPGLERVDVVQPVSFAVMVSLAAVWRSWGVEPAAVVGHSQGEIAAACVAGALSLEDAARVVALRSRVIAGGLAGRGAMASLALPAGQVAELLRDERYAGAEISVVNGPLATVVGGRPDALDALTADLERAGVRVRRLPVDYASHSVHVEEIEDEVRSALAPITPMNPEIPFYSTLSARRIDGEPLDADYWYRNLRGTVRFQDTVEALLTDGRAAFVECSAHPILVAAVQEIAGERDLPVAVTGTLRRDDGGPDRLLRTLAQAHTLGLPVDLSPYLAGGRIVDLPTYPFQRRRHWLPGLPEPETALPADGGTGFAATGSPADFPDETAEDSSPRSALAGLAPTERRRHLLRLVRSAAAAVLGLDGPDAVEPVLPFKSQGLESVTAVELRDRLCAATGLTLPTTLVYERPTPRDLAGHLADALGDPAAPAPAPAAEPGTGTAVERPADEPVAIVGMGCRFPGDVRSPEDLWRLVAGGGDAVGGFPEDRGWDLEDLYDPEPGRAGKSYVREGAFLRSAAEFDAGFFGISPREATAMDPQQRLLLETGWEALERAGIDPTALRSTATGVFVGAMAQEYGPRLYEPQEGTEGHLLTGGAISVASGRISYVLGLEGPAVTVDTACSSSLVALHLAVRSLRSGESSLALAGGAAVMASPGMFVEFAQQRGLAPDGRCKAFSADADGTGWGEGVGVLVLERLSDAVRNGHRVLAVVRGSAVNQDGASNGLSAPSRPAQERVIRQALADAGLGPADVDLVEAHGTGTRLGDPIEAEALLSTYGSDRPAGRPLLLGSLKSNIGHTQAAAGIGGVIKAVMAVREAVVPPTLHAAEPTPHVDWSAGTVELVTEARPWPETGRVRRAAVSSFGISGTNAHVVLEQGPEPATPPTGPEPAHPVRVLPLSGRSEGALRAQAGRLLRWWGARPEVSAVDVACGLVSSRSVFERRAVVVGEGRAELECGLRALAGGEESAAVVRGGVVSGEGVGEGVVFVFPGQGAQWVGMGAELLDAVPVFGEWIGLCEAALAPFVDWSLVDVLRGVAGAPGLERVDVVQPVSFAVMVSLAAVWRSWGVEPAAVVGHSQGEIAAACVAGALSLEDAARVVALRSRVIAGGLAGRGAMASLALPAAEAESRIAAVGGGVGVAACNSPRTTVVSGPREAVAELVERCAAEGVRARLIPVDYASHSVHVEEIEDEVRTALAPITPMAPEIPFYSTLSATRIDGEPLDADYWYRNLRGTVRLDETVRLLAEEGHRCFVEVSAHPVLSAAVQETVEAATGAEPVFAVGSLRRDDGGPRRFAGSAAEAWVRGAPVDWAGLYGEHHPAPVDLPTYAFESAPYWLLPERRPAAPRDLGVERAGHPFLGARVDLADGGPAVFTGRIRPREHRWLNDHAVLGTVLLPGTAFVDLALHAGAAVGLPAVDELVLHTPLALTPDTAVQLQVLVGDADHEGRRPVSVHSRPEPDGTDTARPWTRHAEGRLAAAAPAAPDGGAWPPEGATPLDLTDRYPALLAQGYEYGPAFQGLTAAWRRGEDVFAEVVLDASAPAADGFGIHPAALDAALHAIGLLPGAGPAAGPGTEGAPAGASAPTPLLPFVWTGVRLHALGAGTLRVRLTRTDDAVAVSLADPAGQPVLSADGLVMRPVDPRRLAGLGQRSDALFTVDWTPVPLAAEPYAPGTAVALCHPGTAPTALPHTTAHADVDGLLKALDAGAAAPELLLLALPGDDAPDPVSATHRLTGWLLETVQRWLADERLARTRLVAVTSGAVATAAQAGTPALAQSAAWGLLRTVQTETPGRCLLLDTDDASAALLPRAVTTALALAEPQLVLRDGGAAVPRLTHATPPADPARRVLDQDGTVLVTGGTGTLGALIARHLVTEHGVRHLVLAGRRGEAAPGAPELVAELARLGARARAVACDAADPEALRATLDGIDAAHPLTAVVHAAGLLEDATVPALTPGALERVLRPKADAAWHLHELTRDHDLSAFVLFSSVAGTLGLGGQANYAAANAFLDALAHRRRAERLPAVSLAWGLWEQASGMTGALSDADLARMARSGVAPLPTDEALRLLDTALVGDAPLLVPAALDTAALRTGPATEAVPPMLRGLVRIPARRAERAAGRADGVEQGPDGFAERLRGLDPESRRHTVLELVRQCAAVVLGHGGPDAVDPERAFAKLGFDSLTSVELRNRLNAATGLRLPTTLLFDCPTPAAVADRVLDRLLPAAPAPLDAPAPDGPEPAAACGAPETEAVLEQLASASDDEIFSFIESELGIS</sequence>
<dbReference type="SMART" id="SM00826">
    <property type="entry name" value="PKS_DH"/>
    <property type="match status" value="1"/>
</dbReference>
<dbReference type="InterPro" id="IPR018201">
    <property type="entry name" value="Ketoacyl_synth_AS"/>
</dbReference>
<dbReference type="SUPFAM" id="SSF51735">
    <property type="entry name" value="NAD(P)-binding Rossmann-fold domains"/>
    <property type="match status" value="2"/>
</dbReference>
<dbReference type="PROSITE" id="PS00606">
    <property type="entry name" value="KS3_1"/>
    <property type="match status" value="1"/>
</dbReference>
<feature type="domain" description="Ketosynthase family 3 (KS3)" evidence="8">
    <location>
        <begin position="16"/>
        <end position="423"/>
    </location>
</feature>
<protein>
    <recommendedName>
        <fullName evidence="12">SDR family NAD(P)-dependent oxidoreductase</fullName>
    </recommendedName>
</protein>
<dbReference type="Gene3D" id="3.40.50.720">
    <property type="entry name" value="NAD(P)-binding Rossmann-like Domain"/>
    <property type="match status" value="1"/>
</dbReference>
<evidence type="ECO:0000256" key="2">
    <source>
        <dbReference type="ARBA" id="ARBA00022553"/>
    </source>
</evidence>
<evidence type="ECO:0000256" key="1">
    <source>
        <dbReference type="ARBA" id="ARBA00022450"/>
    </source>
</evidence>
<dbReference type="InterPro" id="IPR014043">
    <property type="entry name" value="Acyl_transferase_dom"/>
</dbReference>
<evidence type="ECO:0000259" key="8">
    <source>
        <dbReference type="PROSITE" id="PS52004"/>
    </source>
</evidence>
<dbReference type="InterPro" id="IPR013968">
    <property type="entry name" value="PKS_KR"/>
</dbReference>
<evidence type="ECO:0000256" key="6">
    <source>
        <dbReference type="SAM" id="MobiDB-lite"/>
    </source>
</evidence>
<feature type="region of interest" description="C-terminal hotdog fold" evidence="5">
    <location>
        <begin position="2075"/>
        <end position="2226"/>
    </location>
</feature>
<dbReference type="Gene3D" id="3.10.129.110">
    <property type="entry name" value="Polyketide synthase dehydratase"/>
    <property type="match status" value="1"/>
</dbReference>
<feature type="domain" description="Ketosynthase family 3 (KS3)" evidence="8">
    <location>
        <begin position="1033"/>
        <end position="1459"/>
    </location>
</feature>
<dbReference type="Pfam" id="PF00698">
    <property type="entry name" value="Acyl_transf_1"/>
    <property type="match status" value="2"/>
</dbReference>
<keyword evidence="11" id="KW-1185">Reference proteome</keyword>
<evidence type="ECO:0000256" key="5">
    <source>
        <dbReference type="PROSITE-ProRule" id="PRU01363"/>
    </source>
</evidence>
<dbReference type="SMART" id="SM00822">
    <property type="entry name" value="PKS_KR"/>
    <property type="match status" value="1"/>
</dbReference>
<dbReference type="PANTHER" id="PTHR43775:SF51">
    <property type="entry name" value="INACTIVE PHENOLPHTHIOCEROL SYNTHESIS POLYKETIDE SYNTHASE TYPE I PKS1-RELATED"/>
    <property type="match status" value="1"/>
</dbReference>
<dbReference type="InterPro" id="IPR009081">
    <property type="entry name" value="PP-bd_ACP"/>
</dbReference>
<dbReference type="InterPro" id="IPR032821">
    <property type="entry name" value="PKS_assoc"/>
</dbReference>
<evidence type="ECO:0008006" key="12">
    <source>
        <dbReference type="Google" id="ProtNLM"/>
    </source>
</evidence>
<proteinExistence type="predicted"/>
<keyword evidence="1" id="KW-0596">Phosphopantetheine</keyword>
<dbReference type="InterPro" id="IPR036736">
    <property type="entry name" value="ACP-like_sf"/>
</dbReference>
<dbReference type="InterPro" id="IPR014031">
    <property type="entry name" value="Ketoacyl_synth_C"/>
</dbReference>
<dbReference type="SMART" id="SM00823">
    <property type="entry name" value="PKS_PP"/>
    <property type="match status" value="2"/>
</dbReference>
<keyword evidence="3" id="KW-0808">Transferase</keyword>
<dbReference type="SUPFAM" id="SSF55048">
    <property type="entry name" value="Probable ACP-binding domain of malonyl-CoA ACP transacylase"/>
    <property type="match status" value="2"/>
</dbReference>
<dbReference type="PANTHER" id="PTHR43775">
    <property type="entry name" value="FATTY ACID SYNTHASE"/>
    <property type="match status" value="1"/>
</dbReference>
<evidence type="ECO:0000256" key="4">
    <source>
        <dbReference type="ARBA" id="ARBA00023315"/>
    </source>
</evidence>
<dbReference type="PROSITE" id="PS50075">
    <property type="entry name" value="CARRIER"/>
    <property type="match status" value="2"/>
</dbReference>
<dbReference type="InterPro" id="IPR049552">
    <property type="entry name" value="PKS_DH_N"/>
</dbReference>
<dbReference type="PROSITE" id="PS52004">
    <property type="entry name" value="KS3_2"/>
    <property type="match status" value="2"/>
</dbReference>
<dbReference type="InterPro" id="IPR057326">
    <property type="entry name" value="KR_dom"/>
</dbReference>
<name>A0ABP8SWU3_9ACTN</name>
<dbReference type="Pfam" id="PF00550">
    <property type="entry name" value="PP-binding"/>
    <property type="match status" value="2"/>
</dbReference>
<dbReference type="InterPro" id="IPR042104">
    <property type="entry name" value="PKS_dehydratase_sf"/>
</dbReference>
<evidence type="ECO:0000259" key="7">
    <source>
        <dbReference type="PROSITE" id="PS50075"/>
    </source>
</evidence>
<feature type="domain" description="Carrier" evidence="7">
    <location>
        <begin position="933"/>
        <end position="1008"/>
    </location>
</feature>
<dbReference type="PROSITE" id="PS52019">
    <property type="entry name" value="PKS_MFAS_DH"/>
    <property type="match status" value="1"/>
</dbReference>
<feature type="active site" description="Proton acceptor; for dehydratase activity" evidence="5">
    <location>
        <position position="1969"/>
    </location>
</feature>
<dbReference type="RefSeq" id="WP_346078607.1">
    <property type="nucleotide sequence ID" value="NZ_BAABFF010000001.1"/>
</dbReference>
<dbReference type="Proteomes" id="UP001500691">
    <property type="component" value="Unassembled WGS sequence"/>
</dbReference>
<dbReference type="Pfam" id="PF02801">
    <property type="entry name" value="Ketoacyl-synt_C"/>
    <property type="match status" value="2"/>
</dbReference>
<dbReference type="InterPro" id="IPR036291">
    <property type="entry name" value="NAD(P)-bd_dom_sf"/>
</dbReference>
<dbReference type="InterPro" id="IPR020806">
    <property type="entry name" value="PKS_PP-bd"/>
</dbReference>
<feature type="domain" description="PKS/mFAS DH" evidence="9">
    <location>
        <begin position="1937"/>
        <end position="2226"/>
    </location>
</feature>
<dbReference type="Pfam" id="PF08659">
    <property type="entry name" value="KR"/>
    <property type="match status" value="1"/>
</dbReference>
<organism evidence="10 11">
    <name type="scientific">Actinocorallia cavernae</name>
    <dbReference type="NCBI Taxonomy" id="328075"/>
    <lineage>
        <taxon>Bacteria</taxon>
        <taxon>Bacillati</taxon>
        <taxon>Actinomycetota</taxon>
        <taxon>Actinomycetes</taxon>
        <taxon>Streptosporangiales</taxon>
        <taxon>Thermomonosporaceae</taxon>
        <taxon>Actinocorallia</taxon>
    </lineage>
</organism>
<evidence type="ECO:0000259" key="9">
    <source>
        <dbReference type="PROSITE" id="PS52019"/>
    </source>
</evidence>
<dbReference type="Pfam" id="PF21089">
    <property type="entry name" value="PKS_DH_N"/>
    <property type="match status" value="1"/>
</dbReference>
<dbReference type="Gene3D" id="3.40.366.10">
    <property type="entry name" value="Malonyl-Coenzyme A Acyl Carrier Protein, domain 2"/>
    <property type="match status" value="2"/>
</dbReference>
<evidence type="ECO:0000256" key="3">
    <source>
        <dbReference type="ARBA" id="ARBA00022679"/>
    </source>
</evidence>
<dbReference type="SUPFAM" id="SSF53901">
    <property type="entry name" value="Thiolase-like"/>
    <property type="match status" value="2"/>
</dbReference>
<dbReference type="SMART" id="SM01294">
    <property type="entry name" value="PKS_PP_betabranch"/>
    <property type="match status" value="1"/>
</dbReference>
<dbReference type="Pfam" id="PF22953">
    <property type="entry name" value="SpnB_Rossmann"/>
    <property type="match status" value="1"/>
</dbReference>
<comment type="caution">
    <text evidence="10">The sequence shown here is derived from an EMBL/GenBank/DDBJ whole genome shotgun (WGS) entry which is preliminary data.</text>
</comment>
<dbReference type="CDD" id="cd08956">
    <property type="entry name" value="KR_3_FAS_SDR_x"/>
    <property type="match status" value="1"/>
</dbReference>
<dbReference type="Gene3D" id="3.30.70.3290">
    <property type="match status" value="2"/>
</dbReference>
<accession>A0ABP8SWU3</accession>
<dbReference type="Gene3D" id="3.40.47.10">
    <property type="match status" value="2"/>
</dbReference>
<feature type="region of interest" description="Disordered" evidence="6">
    <location>
        <begin position="2028"/>
        <end position="2048"/>
    </location>
</feature>
<dbReference type="SMART" id="SM00825">
    <property type="entry name" value="PKS_KS"/>
    <property type="match status" value="2"/>
</dbReference>
<dbReference type="CDD" id="cd00833">
    <property type="entry name" value="PKS"/>
    <property type="match status" value="2"/>
</dbReference>
<dbReference type="InterPro" id="IPR006162">
    <property type="entry name" value="Ppantetheine_attach_site"/>
</dbReference>
<keyword evidence="4" id="KW-0012">Acyltransferase</keyword>
<dbReference type="InterPro" id="IPR049900">
    <property type="entry name" value="PKS_mFAS_DH"/>
</dbReference>
<reference evidence="11" key="1">
    <citation type="journal article" date="2019" name="Int. J. Syst. Evol. Microbiol.">
        <title>The Global Catalogue of Microorganisms (GCM) 10K type strain sequencing project: providing services to taxonomists for standard genome sequencing and annotation.</title>
        <authorList>
            <consortium name="The Broad Institute Genomics Platform"/>
            <consortium name="The Broad Institute Genome Sequencing Center for Infectious Disease"/>
            <person name="Wu L."/>
            <person name="Ma J."/>
        </authorList>
    </citation>
    <scope>NUCLEOTIDE SEQUENCE [LARGE SCALE GENOMIC DNA]</scope>
    <source>
        <strain evidence="11">JCM 13278</strain>
    </source>
</reference>
<dbReference type="InterPro" id="IPR001227">
    <property type="entry name" value="Ac_transferase_dom_sf"/>
</dbReference>
<dbReference type="Gene3D" id="1.10.1200.10">
    <property type="entry name" value="ACP-like"/>
    <property type="match status" value="2"/>
</dbReference>
<dbReference type="Pfam" id="PF14765">
    <property type="entry name" value="PS-DH"/>
    <property type="match status" value="1"/>
</dbReference>